<dbReference type="EMBL" id="CANHGI010000002">
    <property type="protein sequence ID" value="CAI5441784.1"/>
    <property type="molecule type" value="Genomic_DNA"/>
</dbReference>
<dbReference type="Gene3D" id="3.40.50.1820">
    <property type="entry name" value="alpha/beta hydrolase"/>
    <property type="match status" value="1"/>
</dbReference>
<evidence type="ECO:0000313" key="4">
    <source>
        <dbReference type="Proteomes" id="UP001152747"/>
    </source>
</evidence>
<accession>A0A9P1IB21</accession>
<dbReference type="GO" id="GO:0004185">
    <property type="term" value="F:serine-type carboxypeptidase activity"/>
    <property type="evidence" value="ECO:0007669"/>
    <property type="project" value="UniProtKB-UniRule"/>
</dbReference>
<keyword evidence="4" id="KW-1185">Reference proteome</keyword>
<gene>
    <name evidence="3" type="ORF">CAMP_LOCUS4421</name>
</gene>
<evidence type="ECO:0000313" key="3">
    <source>
        <dbReference type="EMBL" id="CAI5441784.1"/>
    </source>
</evidence>
<protein>
    <recommendedName>
        <fullName evidence="2">Carboxypeptidase</fullName>
        <ecNumber evidence="2">3.4.16.-</ecNumber>
    </recommendedName>
</protein>
<dbReference type="FunFam" id="3.40.50.12670:FF:000002">
    <property type="entry name" value="Carboxypeptidase"/>
    <property type="match status" value="1"/>
</dbReference>
<feature type="chain" id="PRO_5040535167" description="Carboxypeptidase" evidence="2">
    <location>
        <begin position="18"/>
        <end position="480"/>
    </location>
</feature>
<dbReference type="InterPro" id="IPR001563">
    <property type="entry name" value="Peptidase_S10"/>
</dbReference>
<keyword evidence="2" id="KW-0378">Hydrolase</keyword>
<sequence>MKVFLITLLAFGYLCDAALISSLPGAPNVSFKQYSGYYNVGTKKNHMMHYWFVESQNNPATDPVLVWLTGGPGCSGLSALLTEWGPYNVNTDGATLSINPYSWNKNASVLTLEAPAGVGYSYSTDGDISTGDDQTASENWESLVAFFTEFPQYKSNDFYVTGESYGGIYIPTLVQTILDRQSQFNINIKGLAIGNGCVSQNEGTDSLVRFLYHHGVVDEAKWEHIKTACCHNDTDSCAFHSFSEFGTCGQFVVATEQTAWNGGLNPYNMYSDCVSTSEQNRFAIEYERRFQKKFTPEVLGTVPCLDESPVTNYLNRQDVRKALGIPSSVGQWSICNNAISYGYKRQYGDMTSRIQNAINNHNLKVMLYNGDVDLACNALMGQRFTDQLGVALTHKKAKYVVNGQVGGYVTTYGNNVHFATVRGAGHMVPTDKPAVSIRAKKKGRKCDNRFGTSETGIISRHQEGRGNSTSWQFYFLLVKK</sequence>
<dbReference type="InterPro" id="IPR018202">
    <property type="entry name" value="Ser_caboxypep_ser_AS"/>
</dbReference>
<dbReference type="PROSITE" id="PS00560">
    <property type="entry name" value="CARBOXYPEPT_SER_HIS"/>
    <property type="match status" value="1"/>
</dbReference>
<evidence type="ECO:0000256" key="1">
    <source>
        <dbReference type="ARBA" id="ARBA00009431"/>
    </source>
</evidence>
<name>A0A9P1IB21_9PELO</name>
<keyword evidence="2" id="KW-0732">Signal</keyword>
<organism evidence="3 4">
    <name type="scientific">Caenorhabditis angaria</name>
    <dbReference type="NCBI Taxonomy" id="860376"/>
    <lineage>
        <taxon>Eukaryota</taxon>
        <taxon>Metazoa</taxon>
        <taxon>Ecdysozoa</taxon>
        <taxon>Nematoda</taxon>
        <taxon>Chromadorea</taxon>
        <taxon>Rhabditida</taxon>
        <taxon>Rhabditina</taxon>
        <taxon>Rhabditomorpha</taxon>
        <taxon>Rhabditoidea</taxon>
        <taxon>Rhabditidae</taxon>
        <taxon>Peloderinae</taxon>
        <taxon>Caenorhabditis</taxon>
    </lineage>
</organism>
<dbReference type="SUPFAM" id="SSF53474">
    <property type="entry name" value="alpha/beta-Hydrolases"/>
    <property type="match status" value="1"/>
</dbReference>
<dbReference type="PANTHER" id="PTHR11802">
    <property type="entry name" value="SERINE PROTEASE FAMILY S10 SERINE CARBOXYPEPTIDASE"/>
    <property type="match status" value="1"/>
</dbReference>
<dbReference type="AlphaFoldDB" id="A0A9P1IB21"/>
<dbReference type="OrthoDB" id="1022205at2759"/>
<dbReference type="Pfam" id="PF00450">
    <property type="entry name" value="Peptidase_S10"/>
    <property type="match status" value="1"/>
</dbReference>
<dbReference type="InterPro" id="IPR029058">
    <property type="entry name" value="AB_hydrolase_fold"/>
</dbReference>
<dbReference type="PRINTS" id="PR00724">
    <property type="entry name" value="CRBOXYPTASEC"/>
</dbReference>
<feature type="signal peptide" evidence="2">
    <location>
        <begin position="1"/>
        <end position="17"/>
    </location>
</feature>
<reference evidence="3" key="1">
    <citation type="submission" date="2022-11" db="EMBL/GenBank/DDBJ databases">
        <authorList>
            <person name="Kikuchi T."/>
        </authorList>
    </citation>
    <scope>NUCLEOTIDE SEQUENCE</scope>
    <source>
        <strain evidence="3">PS1010</strain>
    </source>
</reference>
<dbReference type="InterPro" id="IPR033124">
    <property type="entry name" value="Ser_caboxypep_his_AS"/>
</dbReference>
<proteinExistence type="inferred from homology"/>
<dbReference type="PROSITE" id="PS00131">
    <property type="entry name" value="CARBOXYPEPT_SER_SER"/>
    <property type="match status" value="1"/>
</dbReference>
<comment type="similarity">
    <text evidence="1 2">Belongs to the peptidase S10 family.</text>
</comment>
<dbReference type="EC" id="3.4.16.-" evidence="2"/>
<keyword evidence="2" id="KW-0645">Protease</keyword>
<dbReference type="GO" id="GO:0006508">
    <property type="term" value="P:proteolysis"/>
    <property type="evidence" value="ECO:0007669"/>
    <property type="project" value="UniProtKB-KW"/>
</dbReference>
<dbReference type="PANTHER" id="PTHR11802:SF38">
    <property type="entry name" value="SERINE CARBOXYPEPTIDASE CTSA-1.2"/>
    <property type="match status" value="1"/>
</dbReference>
<evidence type="ECO:0000256" key="2">
    <source>
        <dbReference type="RuleBase" id="RU361156"/>
    </source>
</evidence>
<comment type="caution">
    <text evidence="3">The sequence shown here is derived from an EMBL/GenBank/DDBJ whole genome shotgun (WGS) entry which is preliminary data.</text>
</comment>
<dbReference type="Proteomes" id="UP001152747">
    <property type="component" value="Unassembled WGS sequence"/>
</dbReference>
<keyword evidence="2" id="KW-0121">Carboxypeptidase</keyword>